<keyword evidence="1 3" id="KW-0560">Oxidoreductase</keyword>
<dbReference type="InterPro" id="IPR013107">
    <property type="entry name" value="Acyl-CoA_DH_C"/>
</dbReference>
<sequence>MSYEVLKHIDAMADDLFAEGVEAERLGRLADETAEKMKEAGSIRMFQPREFGGFESHPREFAETVMRTAALNPSAGWVHGIVGVHPWQLAYADPRVQQEIWGEDPDTWMASPYMPGGIVTPVDGGFRFSGSWQFSSGTDHCDWAFLGAFVGNPDGSVAQPPKMAHVIIPRTDYRIVEDSWDVVGLRGTGSKDVVVEDAFVPEYRVMYYDDLIDGSAVARYGRTETLYKLPWSTAFPLGITAATIGICEGLVLHADVYQADRINAQGTAVKDDPYTMYVFGEAVADLRAARDSLLSNVDRIWDLVDSGRTPTFEQRAASRQTQVQAAWRAVNAIDRIYPRCGGNALRMDKPLQRFWRDAHAGLHHAIHQPGTVLHAATLSRLGAEPQGPLRAMI</sequence>
<dbReference type="EC" id="1.-.-.-" evidence="3"/>
<organism evidence="3 4">
    <name type="scientific">Rhodococcus ruber</name>
    <dbReference type="NCBI Taxonomy" id="1830"/>
    <lineage>
        <taxon>Bacteria</taxon>
        <taxon>Bacillati</taxon>
        <taxon>Actinomycetota</taxon>
        <taxon>Actinomycetes</taxon>
        <taxon>Mycobacteriales</taxon>
        <taxon>Nocardiaceae</taxon>
        <taxon>Rhodococcus</taxon>
    </lineage>
</organism>
<dbReference type="Pfam" id="PF08028">
    <property type="entry name" value="Acyl-CoA_dh_2"/>
    <property type="match status" value="1"/>
</dbReference>
<dbReference type="GO" id="GO:0050660">
    <property type="term" value="F:flavin adenine dinucleotide binding"/>
    <property type="evidence" value="ECO:0007669"/>
    <property type="project" value="InterPro"/>
</dbReference>
<dbReference type="PANTHER" id="PTHR48083">
    <property type="entry name" value="MEDIUM-CHAIN SPECIFIC ACYL-COA DEHYDROGENASE, MITOCHONDRIAL-RELATED"/>
    <property type="match status" value="1"/>
</dbReference>
<dbReference type="InterPro" id="IPR050741">
    <property type="entry name" value="Acyl-CoA_dehydrogenase"/>
</dbReference>
<dbReference type="Gene3D" id="1.20.140.10">
    <property type="entry name" value="Butyryl-CoA Dehydrogenase, subunit A, domain 3"/>
    <property type="match status" value="1"/>
</dbReference>
<dbReference type="Gene3D" id="1.10.540.10">
    <property type="entry name" value="Acyl-CoA dehydrogenase/oxidase, N-terminal domain"/>
    <property type="match status" value="1"/>
</dbReference>
<name>A0A098BIQ0_9NOCA</name>
<dbReference type="GO" id="GO:0016712">
    <property type="term" value="F:oxidoreductase activity, acting on paired donors, with incorporation or reduction of molecular oxygen, reduced flavin or flavoprotein as one donor, and incorporation of one atom of oxygen"/>
    <property type="evidence" value="ECO:0007669"/>
    <property type="project" value="TreeGrafter"/>
</dbReference>
<dbReference type="SUPFAM" id="SSF56645">
    <property type="entry name" value="Acyl-CoA dehydrogenase NM domain-like"/>
    <property type="match status" value="1"/>
</dbReference>
<evidence type="ECO:0000259" key="2">
    <source>
        <dbReference type="Pfam" id="PF08028"/>
    </source>
</evidence>
<dbReference type="PANTHER" id="PTHR48083:SF19">
    <property type="entry name" value="FLAVIN-DEPENDENT MONOOXYGENASE, OXYGENASE SUBUNIT HSAA"/>
    <property type="match status" value="1"/>
</dbReference>
<evidence type="ECO:0000313" key="4">
    <source>
        <dbReference type="Proteomes" id="UP000042997"/>
    </source>
</evidence>
<protein>
    <submittedName>
        <fullName evidence="3">Pigment production hydroxylase</fullName>
        <ecNumber evidence="3">1.-.-.-</ecNumber>
    </submittedName>
</protein>
<dbReference type="SUPFAM" id="SSF47203">
    <property type="entry name" value="Acyl-CoA dehydrogenase C-terminal domain-like"/>
    <property type="match status" value="1"/>
</dbReference>
<dbReference type="eggNOG" id="COG1960">
    <property type="taxonomic scope" value="Bacteria"/>
</dbReference>
<dbReference type="EMBL" id="CCSD01000043">
    <property type="protein sequence ID" value="CDZ87586.1"/>
    <property type="molecule type" value="Genomic_DNA"/>
</dbReference>
<dbReference type="Proteomes" id="UP000042997">
    <property type="component" value="Unassembled WGS sequence"/>
</dbReference>
<reference evidence="3 4" key="1">
    <citation type="journal article" date="2014" name="Genome Announc.">
        <title>Draft Genome Sequence of Propane- and Butane-Oxidizing Actinobacterium Rhodococcus ruber IEGM 231.</title>
        <authorList>
            <person name="Ivshina I.B."/>
            <person name="Kuyukina M.S."/>
            <person name="Krivoruchko A.V."/>
            <person name="Barbe V."/>
            <person name="Fischer C."/>
        </authorList>
    </citation>
    <scope>NUCLEOTIDE SEQUENCE [LARGE SCALE GENOMIC DNA]</scope>
</reference>
<dbReference type="InterPro" id="IPR046373">
    <property type="entry name" value="Acyl-CoA_Oxase/DH_mid-dom_sf"/>
</dbReference>
<proteinExistence type="predicted"/>
<dbReference type="PIRSF" id="PIRSF016578">
    <property type="entry name" value="HsaA"/>
    <property type="match status" value="1"/>
</dbReference>
<dbReference type="AlphaFoldDB" id="A0A098BIQ0"/>
<evidence type="ECO:0000256" key="1">
    <source>
        <dbReference type="ARBA" id="ARBA00023002"/>
    </source>
</evidence>
<dbReference type="InterPro" id="IPR009100">
    <property type="entry name" value="AcylCoA_DH/oxidase_NM_dom_sf"/>
</dbReference>
<dbReference type="OrthoDB" id="3404950at2"/>
<dbReference type="Gene3D" id="2.40.110.10">
    <property type="entry name" value="Butyryl-CoA Dehydrogenase, subunit A, domain 2"/>
    <property type="match status" value="1"/>
</dbReference>
<accession>A0A098BIQ0</accession>
<dbReference type="GO" id="GO:0005737">
    <property type="term" value="C:cytoplasm"/>
    <property type="evidence" value="ECO:0007669"/>
    <property type="project" value="TreeGrafter"/>
</dbReference>
<dbReference type="GO" id="GO:0033539">
    <property type="term" value="P:fatty acid beta-oxidation using acyl-CoA dehydrogenase"/>
    <property type="evidence" value="ECO:0007669"/>
    <property type="project" value="TreeGrafter"/>
</dbReference>
<dbReference type="GO" id="GO:0003995">
    <property type="term" value="F:acyl-CoA dehydrogenase activity"/>
    <property type="evidence" value="ECO:0007669"/>
    <property type="project" value="TreeGrafter"/>
</dbReference>
<dbReference type="RefSeq" id="WP_040270623.1">
    <property type="nucleotide sequence ID" value="NZ_CP075340.1"/>
</dbReference>
<feature type="domain" description="Acyl-CoA dehydrogenase C-terminal" evidence="2">
    <location>
        <begin position="237"/>
        <end position="369"/>
    </location>
</feature>
<dbReference type="InterPro" id="IPR036250">
    <property type="entry name" value="AcylCo_DH-like_C"/>
</dbReference>
<dbReference type="InterPro" id="IPR037069">
    <property type="entry name" value="AcylCoA_DH/ox_N_sf"/>
</dbReference>
<evidence type="ECO:0000313" key="3">
    <source>
        <dbReference type="EMBL" id="CDZ87586.1"/>
    </source>
</evidence>
<gene>
    <name evidence="3" type="ORF">RHRU231_330043</name>
</gene>